<accession>A0ACD5U6L2</accession>
<name>A0ACD5U6L2_AVESA</name>
<evidence type="ECO:0000313" key="2">
    <source>
        <dbReference type="Proteomes" id="UP001732700"/>
    </source>
</evidence>
<reference evidence="1" key="2">
    <citation type="submission" date="2025-09" db="UniProtKB">
        <authorList>
            <consortium name="EnsemblPlants"/>
        </authorList>
    </citation>
    <scope>IDENTIFICATION</scope>
</reference>
<proteinExistence type="predicted"/>
<reference evidence="1" key="1">
    <citation type="submission" date="2021-05" db="EMBL/GenBank/DDBJ databases">
        <authorList>
            <person name="Scholz U."/>
            <person name="Mascher M."/>
            <person name="Fiebig A."/>
        </authorList>
    </citation>
    <scope>NUCLEOTIDE SEQUENCE [LARGE SCALE GENOMIC DNA]</scope>
</reference>
<dbReference type="EnsemblPlants" id="AVESA.00010b.r2.1DG0191280.1">
    <property type="protein sequence ID" value="AVESA.00010b.r2.1DG0191280.1.CDS.1"/>
    <property type="gene ID" value="AVESA.00010b.r2.1DG0191280"/>
</dbReference>
<dbReference type="Proteomes" id="UP001732700">
    <property type="component" value="Chromosome 1D"/>
</dbReference>
<keyword evidence="2" id="KW-1185">Reference proteome</keyword>
<organism evidence="1 2">
    <name type="scientific">Avena sativa</name>
    <name type="common">Oat</name>
    <dbReference type="NCBI Taxonomy" id="4498"/>
    <lineage>
        <taxon>Eukaryota</taxon>
        <taxon>Viridiplantae</taxon>
        <taxon>Streptophyta</taxon>
        <taxon>Embryophyta</taxon>
        <taxon>Tracheophyta</taxon>
        <taxon>Spermatophyta</taxon>
        <taxon>Magnoliopsida</taxon>
        <taxon>Liliopsida</taxon>
        <taxon>Poales</taxon>
        <taxon>Poaceae</taxon>
        <taxon>BOP clade</taxon>
        <taxon>Pooideae</taxon>
        <taxon>Poodae</taxon>
        <taxon>Poeae</taxon>
        <taxon>Poeae Chloroplast Group 1 (Aveneae type)</taxon>
        <taxon>Aveninae</taxon>
        <taxon>Avena</taxon>
    </lineage>
</organism>
<sequence>MRHEGSRMELLRYGKNLNSIKMCHLAKMISSTKPQVTFVSEIKSSKVKPSDLVTRFSMCESIVVPSRRRSGGLWLMWTDDLHVVIHNAGFHVILATCINNNNMKFGLVCIYGDPYHLQTSQI</sequence>
<evidence type="ECO:0000313" key="1">
    <source>
        <dbReference type="EnsemblPlants" id="AVESA.00010b.r2.1DG0191280.1.CDS.1"/>
    </source>
</evidence>
<protein>
    <submittedName>
        <fullName evidence="1">Uncharacterized protein</fullName>
    </submittedName>
</protein>